<dbReference type="Proteomes" id="UP000027665">
    <property type="component" value="Unassembled WGS sequence"/>
</dbReference>
<keyword evidence="2" id="KW-0812">Transmembrane</keyword>
<dbReference type="SUPFAM" id="SSF110997">
    <property type="entry name" value="Sporulation related repeat"/>
    <property type="match status" value="1"/>
</dbReference>
<evidence type="ECO:0000256" key="1">
    <source>
        <dbReference type="SAM" id="MobiDB-lite"/>
    </source>
</evidence>
<dbReference type="GeneID" id="90984158"/>
<evidence type="ECO:0000313" key="4">
    <source>
        <dbReference type="EMBL" id="KEJ91879.1"/>
    </source>
</evidence>
<dbReference type="OrthoDB" id="6441at2"/>
<dbReference type="GO" id="GO:0032153">
    <property type="term" value="C:cell division site"/>
    <property type="evidence" value="ECO:0007669"/>
    <property type="project" value="TreeGrafter"/>
</dbReference>
<sequence length="247" mass="27012">MTHSRRTRSRDYKEKKGLTLFGRLILPLTLIMALALLYLSVKLFFFAPEKDGPSILPQRFQQVEVSSSDADEKAEIAALPENNAKAAQNQKTDDAPRKTSVKKTTGEEKKTKAQQTNTQAAKAQTKAQSSKLQPKNEAAQAKQQPKGGAALKKENISKPVPQQSAKEPGGERWDVQIGGFAAKEGAEITVKQAKESGYAPYVVESVLNGKPFYKVRVAGSRDKAASQELAGRLEKAGFPVYLVQIKK</sequence>
<dbReference type="PANTHER" id="PTHR38687:SF1">
    <property type="entry name" value="CELL DIVISION PROTEIN DEDD"/>
    <property type="match status" value="1"/>
</dbReference>
<dbReference type="InterPro" id="IPR007730">
    <property type="entry name" value="SPOR-like_dom"/>
</dbReference>
<reference evidence="4 5" key="1">
    <citation type="submission" date="2014-04" db="EMBL/GenBank/DDBJ databases">
        <title>Draft Genome Sequence of Synergistes jonesii.</title>
        <authorList>
            <person name="Coil D.A."/>
            <person name="Eisen J.A."/>
            <person name="Holland-Moritz H.E."/>
        </authorList>
    </citation>
    <scope>NUCLEOTIDE SEQUENCE [LARGE SCALE GENOMIC DNA]</scope>
    <source>
        <strain evidence="4 5">78-1</strain>
    </source>
</reference>
<keyword evidence="2" id="KW-1133">Transmembrane helix</keyword>
<organism evidence="4 5">
    <name type="scientific">Synergistes jonesii</name>
    <dbReference type="NCBI Taxonomy" id="2754"/>
    <lineage>
        <taxon>Bacteria</taxon>
        <taxon>Thermotogati</taxon>
        <taxon>Synergistota</taxon>
        <taxon>Synergistia</taxon>
        <taxon>Synergistales</taxon>
        <taxon>Synergistaceae</taxon>
        <taxon>Synergistes</taxon>
    </lineage>
</organism>
<dbReference type="eggNOG" id="COG3147">
    <property type="taxonomic scope" value="Bacteria"/>
</dbReference>
<dbReference type="InterPro" id="IPR036680">
    <property type="entry name" value="SPOR-like_sf"/>
</dbReference>
<dbReference type="AlphaFoldDB" id="A0A073IQ39"/>
<dbReference type="EMBL" id="JMKI01000037">
    <property type="protein sequence ID" value="KEJ91879.1"/>
    <property type="molecule type" value="Genomic_DNA"/>
</dbReference>
<proteinExistence type="predicted"/>
<keyword evidence="5" id="KW-1185">Reference proteome</keyword>
<dbReference type="PANTHER" id="PTHR38687">
    <property type="entry name" value="CELL DIVISION PROTEIN DEDD-RELATED"/>
    <property type="match status" value="1"/>
</dbReference>
<protein>
    <recommendedName>
        <fullName evidence="3">SPOR domain-containing protein</fullName>
    </recommendedName>
</protein>
<feature type="transmembrane region" description="Helical" evidence="2">
    <location>
        <begin position="20"/>
        <end position="41"/>
    </location>
</feature>
<dbReference type="STRING" id="2754.EH55_07875"/>
<dbReference type="GO" id="GO:0030428">
    <property type="term" value="C:cell septum"/>
    <property type="evidence" value="ECO:0007669"/>
    <property type="project" value="TreeGrafter"/>
</dbReference>
<dbReference type="Gene3D" id="3.30.70.1070">
    <property type="entry name" value="Sporulation related repeat"/>
    <property type="match status" value="1"/>
</dbReference>
<dbReference type="PROSITE" id="PS51724">
    <property type="entry name" value="SPOR"/>
    <property type="match status" value="1"/>
</dbReference>
<dbReference type="GO" id="GO:0042834">
    <property type="term" value="F:peptidoglycan binding"/>
    <property type="evidence" value="ECO:0007669"/>
    <property type="project" value="InterPro"/>
</dbReference>
<name>A0A073IQ39_9BACT</name>
<dbReference type="Pfam" id="PF05036">
    <property type="entry name" value="SPOR"/>
    <property type="match status" value="1"/>
</dbReference>
<evidence type="ECO:0000256" key="2">
    <source>
        <dbReference type="SAM" id="Phobius"/>
    </source>
</evidence>
<evidence type="ECO:0000313" key="5">
    <source>
        <dbReference type="Proteomes" id="UP000027665"/>
    </source>
</evidence>
<feature type="compositionally biased region" description="Low complexity" evidence="1">
    <location>
        <begin position="113"/>
        <end position="128"/>
    </location>
</feature>
<gene>
    <name evidence="4" type="ORF">EH55_07875</name>
</gene>
<feature type="compositionally biased region" description="Low complexity" evidence="1">
    <location>
        <begin position="138"/>
        <end position="150"/>
    </location>
</feature>
<dbReference type="GO" id="GO:0032506">
    <property type="term" value="P:cytokinetic process"/>
    <property type="evidence" value="ECO:0007669"/>
    <property type="project" value="TreeGrafter"/>
</dbReference>
<feature type="domain" description="SPOR" evidence="3">
    <location>
        <begin position="167"/>
        <end position="247"/>
    </location>
</feature>
<accession>A0A073IQ39</accession>
<comment type="caution">
    <text evidence="4">The sequence shown here is derived from an EMBL/GenBank/DDBJ whole genome shotgun (WGS) entry which is preliminary data.</text>
</comment>
<dbReference type="RefSeq" id="WP_037977295.1">
    <property type="nucleotide sequence ID" value="NZ_JMKI01000037.1"/>
</dbReference>
<feature type="region of interest" description="Disordered" evidence="1">
    <location>
        <begin position="78"/>
        <end position="171"/>
    </location>
</feature>
<keyword evidence="2" id="KW-0472">Membrane</keyword>
<dbReference type="InterPro" id="IPR052521">
    <property type="entry name" value="Cell_div_SPOR-domain"/>
</dbReference>
<evidence type="ECO:0000259" key="3">
    <source>
        <dbReference type="PROSITE" id="PS51724"/>
    </source>
</evidence>